<feature type="non-terminal residue" evidence="1">
    <location>
        <position position="1"/>
    </location>
</feature>
<keyword evidence="2" id="KW-1185">Reference proteome</keyword>
<dbReference type="AlphaFoldDB" id="A0A699YC17"/>
<dbReference type="Proteomes" id="UP000485058">
    <property type="component" value="Unassembled WGS sequence"/>
</dbReference>
<evidence type="ECO:0000313" key="1">
    <source>
        <dbReference type="EMBL" id="GFH06875.1"/>
    </source>
</evidence>
<gene>
    <name evidence="1" type="ORF">HaLaN_01590</name>
</gene>
<protein>
    <submittedName>
        <fullName evidence="1">Uncharacterized protein</fullName>
    </submittedName>
</protein>
<name>A0A699YC17_HAELA</name>
<evidence type="ECO:0000313" key="2">
    <source>
        <dbReference type="Proteomes" id="UP000485058"/>
    </source>
</evidence>
<reference evidence="1 2" key="1">
    <citation type="submission" date="2020-02" db="EMBL/GenBank/DDBJ databases">
        <title>Draft genome sequence of Haematococcus lacustris strain NIES-144.</title>
        <authorList>
            <person name="Morimoto D."/>
            <person name="Nakagawa S."/>
            <person name="Yoshida T."/>
            <person name="Sawayama S."/>
        </authorList>
    </citation>
    <scope>NUCLEOTIDE SEQUENCE [LARGE SCALE GENOMIC DNA]</scope>
    <source>
        <strain evidence="1 2">NIES-144</strain>
    </source>
</reference>
<sequence>MSVKQLHLAPSALSLPSRWYAIRVRVRPHPAIKAVLPYLPSLHTRGAGDASCDTAAAGGVEAGWSWRSKAFQIKYCQEEQELGAAPGLVESQLRPVAVDGLRLAGAALGCAAYHQATWGVAYLGMCHVVLVSSLTGFATREELR</sequence>
<dbReference type="EMBL" id="BLLF01000061">
    <property type="protein sequence ID" value="GFH06875.1"/>
    <property type="molecule type" value="Genomic_DNA"/>
</dbReference>
<proteinExistence type="predicted"/>
<comment type="caution">
    <text evidence="1">The sequence shown here is derived from an EMBL/GenBank/DDBJ whole genome shotgun (WGS) entry which is preliminary data.</text>
</comment>
<organism evidence="1 2">
    <name type="scientific">Haematococcus lacustris</name>
    <name type="common">Green alga</name>
    <name type="synonym">Haematococcus pluvialis</name>
    <dbReference type="NCBI Taxonomy" id="44745"/>
    <lineage>
        <taxon>Eukaryota</taxon>
        <taxon>Viridiplantae</taxon>
        <taxon>Chlorophyta</taxon>
        <taxon>core chlorophytes</taxon>
        <taxon>Chlorophyceae</taxon>
        <taxon>CS clade</taxon>
        <taxon>Chlamydomonadales</taxon>
        <taxon>Haematococcaceae</taxon>
        <taxon>Haematococcus</taxon>
    </lineage>
</organism>
<feature type="non-terminal residue" evidence="1">
    <location>
        <position position="144"/>
    </location>
</feature>
<accession>A0A699YC17</accession>